<dbReference type="Proteomes" id="UP001303407">
    <property type="component" value="Chromosome"/>
</dbReference>
<dbReference type="Gene3D" id="3.30.750.200">
    <property type="match status" value="1"/>
</dbReference>
<dbReference type="InterPro" id="IPR004559">
    <property type="entry name" value="HemW-like"/>
</dbReference>
<dbReference type="InterPro" id="IPR034505">
    <property type="entry name" value="Coproporphyrinogen-III_oxidase"/>
</dbReference>
<comment type="subcellular location">
    <subcellularLocation>
        <location evidence="2">Cytoplasm</location>
    </subcellularLocation>
</comment>
<keyword evidence="2" id="KW-0143">Chaperone</keyword>
<proteinExistence type="inferred from homology"/>
<gene>
    <name evidence="4" type="primary">hemW</name>
    <name evidence="4" type="ORF">RHP49_04575</name>
</gene>
<reference evidence="4 5" key="1">
    <citation type="submission" date="2023-09" db="EMBL/GenBank/DDBJ databases">
        <title>Thalassobella suaedae gen. nov., sp. nov., a marine bacterium of the family Flavobacteriaceae isolated from a halophyte Suaeda japonica.</title>
        <authorList>
            <person name="Lee S.Y."/>
            <person name="Hwang C.Y."/>
        </authorList>
    </citation>
    <scope>NUCLEOTIDE SEQUENCE [LARGE SCALE GENOMIC DNA]</scope>
    <source>
        <strain evidence="4 5">HL-DH10</strain>
    </source>
</reference>
<evidence type="ECO:0000313" key="4">
    <source>
        <dbReference type="EMBL" id="WNH14377.1"/>
    </source>
</evidence>
<keyword evidence="2" id="KW-0411">Iron-sulfur</keyword>
<dbReference type="PROSITE" id="PS51918">
    <property type="entry name" value="RADICAL_SAM"/>
    <property type="match status" value="1"/>
</dbReference>
<name>A0ABY9Y8H7_9FLAO</name>
<evidence type="ECO:0000256" key="1">
    <source>
        <dbReference type="ARBA" id="ARBA00006100"/>
    </source>
</evidence>
<dbReference type="InterPro" id="IPR006638">
    <property type="entry name" value="Elp3/MiaA/NifB-like_rSAM"/>
</dbReference>
<dbReference type="InterPro" id="IPR007197">
    <property type="entry name" value="rSAM"/>
</dbReference>
<accession>A0ABY9Y8H7</accession>
<keyword evidence="5" id="KW-1185">Reference proteome</keyword>
<comment type="function">
    <text evidence="2">Probably acts as a heme chaperone, transferring heme to an unknown acceptor. Binds one molecule of heme per monomer, possibly covalently. Binds 1 [4Fe-4S] cluster. The cluster is coordinated with 3 cysteines and an exchangeable S-adenosyl-L-methionine.</text>
</comment>
<feature type="domain" description="Radical SAM core" evidence="3">
    <location>
        <begin position="1"/>
        <end position="239"/>
    </location>
</feature>
<dbReference type="Pfam" id="PF06969">
    <property type="entry name" value="HemN_C"/>
    <property type="match status" value="1"/>
</dbReference>
<sequence>MGGAAGIYIHIPFCKQACFYCDFHFSTSLKKKDELIQALAKELVLRKDELKNKTIETIYFGGGTPSILTIDELKFLISEVYKNYKVSDHPEITLEANPDDLVSVQTQSITIFEDYKSIGINRLSVGIQSFFEDDLKSMNRAHSSEEAKNCLEIATQHFDNITIDLIYGIPNMSMEKWNENLEIAFGFGIHHISSYALTVEPKTALDTFIKKGTYPPIDENLALQHFNHLIEKTTEQGFIHYEISNFGKPDYFSKHNTSYWQGKPYLGIGPSAHSYSKTQRSWNVANNSKYIQAIQNNNLPSTVEVLSKKDQYNEYVMTGLRTIWGVSLAKIENEFGQEFLEHLKSSAEKFIKQDLLVIASETKQSVQLEKLITTQKGKFLVDGIASELFMI</sequence>
<dbReference type="InterPro" id="IPR058240">
    <property type="entry name" value="rSAM_sf"/>
</dbReference>
<dbReference type="Pfam" id="PF04055">
    <property type="entry name" value="Radical_SAM"/>
    <property type="match status" value="1"/>
</dbReference>
<comment type="similarity">
    <text evidence="1">Belongs to the anaerobic coproporphyrinogen-III oxidase family. HemW subfamily.</text>
</comment>
<keyword evidence="2" id="KW-0004">4Fe-4S</keyword>
<organism evidence="4 5">
    <name type="scientific">Thalassobellus suaedae</name>
    <dbReference type="NCBI Taxonomy" id="3074124"/>
    <lineage>
        <taxon>Bacteria</taxon>
        <taxon>Pseudomonadati</taxon>
        <taxon>Bacteroidota</taxon>
        <taxon>Flavobacteriia</taxon>
        <taxon>Flavobacteriales</taxon>
        <taxon>Flavobacteriaceae</taxon>
        <taxon>Thalassobellus</taxon>
    </lineage>
</organism>
<dbReference type="NCBIfam" id="TIGR00539">
    <property type="entry name" value="hemN_rel"/>
    <property type="match status" value="1"/>
</dbReference>
<dbReference type="SFLD" id="SFLDS00029">
    <property type="entry name" value="Radical_SAM"/>
    <property type="match status" value="1"/>
</dbReference>
<evidence type="ECO:0000256" key="2">
    <source>
        <dbReference type="RuleBase" id="RU364116"/>
    </source>
</evidence>
<dbReference type="PANTHER" id="PTHR13932:SF5">
    <property type="entry name" value="RADICAL S-ADENOSYL METHIONINE DOMAIN-CONTAINING PROTEIN 1, MITOCHONDRIAL"/>
    <property type="match status" value="1"/>
</dbReference>
<dbReference type="CDD" id="cd01335">
    <property type="entry name" value="Radical_SAM"/>
    <property type="match status" value="1"/>
</dbReference>
<dbReference type="InterPro" id="IPR010723">
    <property type="entry name" value="HemN_C"/>
</dbReference>
<dbReference type="SFLD" id="SFLDF00288">
    <property type="entry name" value="HemN-like__clustered_with_nucl"/>
    <property type="match status" value="1"/>
</dbReference>
<dbReference type="SFLD" id="SFLDF00562">
    <property type="entry name" value="HemN-like__clustered_with_heat"/>
    <property type="match status" value="1"/>
</dbReference>
<keyword evidence="2" id="KW-0479">Metal-binding</keyword>
<dbReference type="SMART" id="SM00729">
    <property type="entry name" value="Elp3"/>
    <property type="match status" value="1"/>
</dbReference>
<keyword evidence="2" id="KW-0408">Iron</keyword>
<keyword evidence="2" id="KW-0963">Cytoplasm</keyword>
<evidence type="ECO:0000313" key="5">
    <source>
        <dbReference type="Proteomes" id="UP001303407"/>
    </source>
</evidence>
<dbReference type="RefSeq" id="WP_415864384.1">
    <property type="nucleotide sequence ID" value="NZ_CP134536.1"/>
</dbReference>
<dbReference type="EMBL" id="CP134536">
    <property type="protein sequence ID" value="WNH14377.1"/>
    <property type="molecule type" value="Genomic_DNA"/>
</dbReference>
<keyword evidence="2" id="KW-0349">Heme</keyword>
<dbReference type="PANTHER" id="PTHR13932">
    <property type="entry name" value="COPROPORPHYRINIGEN III OXIDASE"/>
    <property type="match status" value="1"/>
</dbReference>
<dbReference type="SFLD" id="SFLDG01065">
    <property type="entry name" value="anaerobic_coproporphyrinogen-I"/>
    <property type="match status" value="1"/>
</dbReference>
<evidence type="ECO:0000259" key="3">
    <source>
        <dbReference type="PROSITE" id="PS51918"/>
    </source>
</evidence>
<dbReference type="SUPFAM" id="SSF102114">
    <property type="entry name" value="Radical SAM enzymes"/>
    <property type="match status" value="1"/>
</dbReference>
<protein>
    <recommendedName>
        <fullName evidence="2">Heme chaperone HemW</fullName>
    </recommendedName>
</protein>
<keyword evidence="2" id="KW-0949">S-adenosyl-L-methionine</keyword>